<dbReference type="PANTHER" id="PTHR43418">
    <property type="entry name" value="MULTIFUNCTIONAL TRYPTOPHAN BIOSYNTHESIS PROTEIN-RELATED"/>
    <property type="match status" value="1"/>
</dbReference>
<sequence length="203" mass="23087">MILLLDNYDSFTYNVYQYVSEAGKEVLVRRNDDITIQEVERLDPEAIIISPGPGLPAESGICLELVSRLHRSIPILGICLGQQVIAEALGGTLRQAKQLKHGKTSLITHKSSGLFRYLRQPLEVMRYHSYVVEKDTLPPSLEVMAKSLEDGEIMAIQHNTLPLYGVQFHPESIGTTEGRKIIRNFLEEIREEFSYEEIFRETN</sequence>
<dbReference type="PRINTS" id="PR00097">
    <property type="entry name" value="ANTSNTHASEII"/>
</dbReference>
<feature type="domain" description="Glutamine amidotransferase" evidence="2">
    <location>
        <begin position="3"/>
        <end position="188"/>
    </location>
</feature>
<evidence type="ECO:0000256" key="1">
    <source>
        <dbReference type="ARBA" id="ARBA00022962"/>
    </source>
</evidence>
<dbReference type="Pfam" id="PF00117">
    <property type="entry name" value="GATase"/>
    <property type="match status" value="1"/>
</dbReference>
<dbReference type="PRINTS" id="PR00096">
    <property type="entry name" value="GATASE"/>
</dbReference>
<evidence type="ECO:0000313" key="4">
    <source>
        <dbReference type="Proteomes" id="UP001597451"/>
    </source>
</evidence>
<keyword evidence="1" id="KW-0315">Glutamine amidotransferase</keyword>
<dbReference type="Gene3D" id="3.40.50.880">
    <property type="match status" value="1"/>
</dbReference>
<dbReference type="PROSITE" id="PS51273">
    <property type="entry name" value="GATASE_TYPE_1"/>
    <property type="match status" value="1"/>
</dbReference>
<dbReference type="InterPro" id="IPR017926">
    <property type="entry name" value="GATASE"/>
</dbReference>
<proteinExistence type="predicted"/>
<accession>A0ABW5PVE9</accession>
<dbReference type="InterPro" id="IPR050472">
    <property type="entry name" value="Anth_synth/Amidotransfase"/>
</dbReference>
<dbReference type="NCBIfam" id="TIGR00566">
    <property type="entry name" value="trpG_papA"/>
    <property type="match status" value="1"/>
</dbReference>
<dbReference type="PANTHER" id="PTHR43418:SF4">
    <property type="entry name" value="MULTIFUNCTIONAL TRYPTOPHAN BIOSYNTHESIS PROTEIN"/>
    <property type="match status" value="1"/>
</dbReference>
<comment type="caution">
    <text evidence="3">The sequence shown here is derived from an EMBL/GenBank/DDBJ whole genome shotgun (WGS) entry which is preliminary data.</text>
</comment>
<reference evidence="4" key="1">
    <citation type="journal article" date="2019" name="Int. J. Syst. Evol. Microbiol.">
        <title>The Global Catalogue of Microorganisms (GCM) 10K type strain sequencing project: providing services to taxonomists for standard genome sequencing and annotation.</title>
        <authorList>
            <consortium name="The Broad Institute Genomics Platform"/>
            <consortium name="The Broad Institute Genome Sequencing Center for Infectious Disease"/>
            <person name="Wu L."/>
            <person name="Ma J."/>
        </authorList>
    </citation>
    <scope>NUCLEOTIDE SEQUENCE [LARGE SCALE GENOMIC DNA]</scope>
    <source>
        <strain evidence="4">TISTR 1858</strain>
    </source>
</reference>
<dbReference type="PRINTS" id="PR00099">
    <property type="entry name" value="CPSGATASE"/>
</dbReference>
<keyword evidence="4" id="KW-1185">Reference proteome</keyword>
<dbReference type="RefSeq" id="WP_379559931.1">
    <property type="nucleotide sequence ID" value="NZ_JBHUMX010000001.1"/>
</dbReference>
<dbReference type="SUPFAM" id="SSF52317">
    <property type="entry name" value="Class I glutamine amidotransferase-like"/>
    <property type="match status" value="1"/>
</dbReference>
<dbReference type="Proteomes" id="UP001597451">
    <property type="component" value="Unassembled WGS sequence"/>
</dbReference>
<evidence type="ECO:0000313" key="3">
    <source>
        <dbReference type="EMBL" id="MFD2627311.1"/>
    </source>
</evidence>
<protein>
    <submittedName>
        <fullName evidence="3">Anthranilate synthase component II</fullName>
    </submittedName>
</protein>
<dbReference type="EMBL" id="JBHUMX010000001">
    <property type="protein sequence ID" value="MFD2627311.1"/>
    <property type="molecule type" value="Genomic_DNA"/>
</dbReference>
<dbReference type="CDD" id="cd01743">
    <property type="entry name" value="GATase1_Anthranilate_Synthase"/>
    <property type="match status" value="1"/>
</dbReference>
<name>A0ABW5PVE9_9BACI</name>
<dbReference type="InterPro" id="IPR006221">
    <property type="entry name" value="TrpG/PapA_dom"/>
</dbReference>
<gene>
    <name evidence="3" type="ORF">ACFSUN_00735</name>
</gene>
<organism evidence="3 4">
    <name type="scientific">Oceanobacillus kapialis</name>
    <dbReference type="NCBI Taxonomy" id="481353"/>
    <lineage>
        <taxon>Bacteria</taxon>
        <taxon>Bacillati</taxon>
        <taxon>Bacillota</taxon>
        <taxon>Bacilli</taxon>
        <taxon>Bacillales</taxon>
        <taxon>Bacillaceae</taxon>
        <taxon>Oceanobacillus</taxon>
    </lineage>
</organism>
<dbReference type="InterPro" id="IPR029062">
    <property type="entry name" value="Class_I_gatase-like"/>
</dbReference>
<evidence type="ECO:0000259" key="2">
    <source>
        <dbReference type="Pfam" id="PF00117"/>
    </source>
</evidence>